<proteinExistence type="predicted"/>
<dbReference type="Pfam" id="PF11528">
    <property type="entry name" value="DUF3224"/>
    <property type="match status" value="1"/>
</dbReference>
<accession>A0A0L8MXW0</accession>
<evidence type="ECO:0008006" key="3">
    <source>
        <dbReference type="Google" id="ProtNLM"/>
    </source>
</evidence>
<name>A0A0L8MXW0_STRVG</name>
<dbReference type="SUPFAM" id="SSF159238">
    <property type="entry name" value="SO1590-like"/>
    <property type="match status" value="1"/>
</dbReference>
<sequence length="136" mass="13920">MPTSAETAGRFTFADWKESPVGAADAVPRLAHAHVTNAFTGGIEAPGTACDYTIAYTGENVGSYSGMELVAGSLDGRKGSFVLEERGTFDAGGTVCRFEVVPGSGTGDLAGLTGSGGFTYRHGDTSVAYTFSYGLS</sequence>
<dbReference type="AlphaFoldDB" id="A0A0L8MXW0"/>
<dbReference type="EMBL" id="LGUV01000108">
    <property type="protein sequence ID" value="KOG55257.1"/>
    <property type="molecule type" value="Genomic_DNA"/>
</dbReference>
<evidence type="ECO:0000313" key="2">
    <source>
        <dbReference type="Proteomes" id="UP000037084"/>
    </source>
</evidence>
<gene>
    <name evidence="1" type="ORF">ADK75_11675</name>
</gene>
<dbReference type="Proteomes" id="UP000037084">
    <property type="component" value="Unassembled WGS sequence"/>
</dbReference>
<dbReference type="OrthoDB" id="7947478at2"/>
<organism evidence="1 2">
    <name type="scientific">Streptomyces virginiae</name>
    <name type="common">Streptomyces cinnamonensis</name>
    <dbReference type="NCBI Taxonomy" id="1961"/>
    <lineage>
        <taxon>Bacteria</taxon>
        <taxon>Bacillati</taxon>
        <taxon>Actinomycetota</taxon>
        <taxon>Actinomycetes</taxon>
        <taxon>Kitasatosporales</taxon>
        <taxon>Streptomycetaceae</taxon>
        <taxon>Streptomyces</taxon>
    </lineage>
</organism>
<dbReference type="RefSeq" id="WP_053170111.1">
    <property type="nucleotide sequence ID" value="NZ_LGUV01000108.1"/>
</dbReference>
<dbReference type="Gene3D" id="2.40.350.10">
    <property type="entry name" value="SO1590-like"/>
    <property type="match status" value="1"/>
</dbReference>
<dbReference type="PATRIC" id="fig|1961.12.peg.2703"/>
<dbReference type="InterPro" id="IPR023159">
    <property type="entry name" value="SO1590-like_sf"/>
</dbReference>
<reference evidence="2" key="1">
    <citation type="submission" date="2015-07" db="EMBL/GenBank/DDBJ databases">
        <authorList>
            <consortium name="Consortium for Microbial Forensics and Genomics (microFORGE)"/>
            <person name="Knight B.M."/>
            <person name="Roberts D.P."/>
            <person name="Lin D."/>
            <person name="Hari K."/>
            <person name="Fletcher J."/>
            <person name="Melcher U."/>
            <person name="Blagden T."/>
            <person name="Winegar R.A."/>
        </authorList>
    </citation>
    <scope>NUCLEOTIDE SEQUENCE [LARGE SCALE GENOMIC DNA]</scope>
    <source>
        <strain evidence="2">NRRL B-1447</strain>
    </source>
</reference>
<evidence type="ECO:0000313" key="1">
    <source>
        <dbReference type="EMBL" id="KOG55257.1"/>
    </source>
</evidence>
<comment type="caution">
    <text evidence="1">The sequence shown here is derived from an EMBL/GenBank/DDBJ whole genome shotgun (WGS) entry which is preliminary data.</text>
</comment>
<protein>
    <recommendedName>
        <fullName evidence="3">DUF3224 domain-containing protein</fullName>
    </recommendedName>
</protein>
<dbReference type="InterPro" id="IPR021607">
    <property type="entry name" value="DUF3224"/>
</dbReference>